<dbReference type="AlphaFoldDB" id="A0A1H1T5X4"/>
<keyword evidence="2" id="KW-1185">Reference proteome</keyword>
<dbReference type="EMBL" id="LT629757">
    <property type="protein sequence ID" value="SDS55551.1"/>
    <property type="molecule type" value="Genomic_DNA"/>
</dbReference>
<evidence type="ECO:0000313" key="1">
    <source>
        <dbReference type="EMBL" id="SDS55551.1"/>
    </source>
</evidence>
<gene>
    <name evidence="1" type="ORF">SAMN04488570_2144</name>
</gene>
<dbReference type="OrthoDB" id="4741951at2"/>
<dbReference type="STRING" id="642780.SAMN04488570_2144"/>
<sequence length="69" mass="7823">MRLHVDWTRCDGHGACAELLPELLDLDDWGYPVSRTGERDPSVPRDLERLAVRAVRACPLQALRRVPTT</sequence>
<name>A0A1H1T5X4_9ACTN</name>
<dbReference type="Proteomes" id="UP000198859">
    <property type="component" value="Chromosome I"/>
</dbReference>
<accession>A0A1H1T5X4</accession>
<protein>
    <submittedName>
        <fullName evidence="1">Ferredoxin</fullName>
    </submittedName>
</protein>
<dbReference type="Pfam" id="PF13459">
    <property type="entry name" value="Fer4_15"/>
    <property type="match status" value="1"/>
</dbReference>
<dbReference type="Gene3D" id="3.30.70.20">
    <property type="match status" value="1"/>
</dbReference>
<organism evidence="1 2">
    <name type="scientific">Nocardioides scoriae</name>
    <dbReference type="NCBI Taxonomy" id="642780"/>
    <lineage>
        <taxon>Bacteria</taxon>
        <taxon>Bacillati</taxon>
        <taxon>Actinomycetota</taxon>
        <taxon>Actinomycetes</taxon>
        <taxon>Propionibacteriales</taxon>
        <taxon>Nocardioidaceae</taxon>
        <taxon>Nocardioides</taxon>
    </lineage>
</organism>
<dbReference type="SUPFAM" id="SSF54862">
    <property type="entry name" value="4Fe-4S ferredoxins"/>
    <property type="match status" value="1"/>
</dbReference>
<dbReference type="RefSeq" id="WP_091729370.1">
    <property type="nucleotide sequence ID" value="NZ_LT629757.1"/>
</dbReference>
<proteinExistence type="predicted"/>
<reference evidence="2" key="1">
    <citation type="submission" date="2016-10" db="EMBL/GenBank/DDBJ databases">
        <authorList>
            <person name="Varghese N."/>
            <person name="Submissions S."/>
        </authorList>
    </citation>
    <scope>NUCLEOTIDE SEQUENCE [LARGE SCALE GENOMIC DNA]</scope>
    <source>
        <strain evidence="2">DSM 22127</strain>
    </source>
</reference>
<evidence type="ECO:0000313" key="2">
    <source>
        <dbReference type="Proteomes" id="UP000198859"/>
    </source>
</evidence>